<evidence type="ECO:0000313" key="5">
    <source>
        <dbReference type="Proteomes" id="UP001415857"/>
    </source>
</evidence>
<organism evidence="4 5">
    <name type="scientific">Liquidambar formosana</name>
    <name type="common">Formosan gum</name>
    <dbReference type="NCBI Taxonomy" id="63359"/>
    <lineage>
        <taxon>Eukaryota</taxon>
        <taxon>Viridiplantae</taxon>
        <taxon>Streptophyta</taxon>
        <taxon>Embryophyta</taxon>
        <taxon>Tracheophyta</taxon>
        <taxon>Spermatophyta</taxon>
        <taxon>Magnoliopsida</taxon>
        <taxon>eudicotyledons</taxon>
        <taxon>Gunneridae</taxon>
        <taxon>Pentapetalae</taxon>
        <taxon>Saxifragales</taxon>
        <taxon>Altingiaceae</taxon>
        <taxon>Liquidambar</taxon>
    </lineage>
</organism>
<dbReference type="PROSITE" id="PS50985">
    <property type="entry name" value="GRAS"/>
    <property type="match status" value="1"/>
</dbReference>
<dbReference type="EMBL" id="JBBPBK010000002">
    <property type="protein sequence ID" value="KAK9289848.1"/>
    <property type="molecule type" value="Genomic_DNA"/>
</dbReference>
<name>A0AAP0S2V3_LIQFO</name>
<protein>
    <recommendedName>
        <fullName evidence="6">Nodulation-signaling pathway 2 protein-like</fullName>
    </recommendedName>
</protein>
<dbReference type="Proteomes" id="UP001415857">
    <property type="component" value="Unassembled WGS sequence"/>
</dbReference>
<feature type="region of interest" description="SAW" evidence="3">
    <location>
        <begin position="764"/>
        <end position="845"/>
    </location>
</feature>
<evidence type="ECO:0000256" key="3">
    <source>
        <dbReference type="PROSITE-ProRule" id="PRU01191"/>
    </source>
</evidence>
<dbReference type="Pfam" id="PF03514">
    <property type="entry name" value="GRAS"/>
    <property type="match status" value="2"/>
</dbReference>
<accession>A0AAP0S2V3</accession>
<keyword evidence="2" id="KW-0804">Transcription</keyword>
<evidence type="ECO:0000256" key="1">
    <source>
        <dbReference type="ARBA" id="ARBA00023015"/>
    </source>
</evidence>
<comment type="caution">
    <text evidence="4">The sequence shown here is derived from an EMBL/GenBank/DDBJ whole genome shotgun (WGS) entry which is preliminary data.</text>
</comment>
<evidence type="ECO:0000256" key="2">
    <source>
        <dbReference type="ARBA" id="ARBA00023163"/>
    </source>
</evidence>
<proteinExistence type="inferred from homology"/>
<dbReference type="InterPro" id="IPR005202">
    <property type="entry name" value="TF_GRAS"/>
</dbReference>
<feature type="region of interest" description="VHIID" evidence="3">
    <location>
        <begin position="532"/>
        <end position="597"/>
    </location>
</feature>
<evidence type="ECO:0000313" key="4">
    <source>
        <dbReference type="EMBL" id="KAK9289848.1"/>
    </source>
</evidence>
<dbReference type="PANTHER" id="PTHR31636">
    <property type="entry name" value="OSJNBA0084A10.13 PROTEIN-RELATED"/>
    <property type="match status" value="1"/>
</dbReference>
<gene>
    <name evidence="4" type="ORF">L1049_008008</name>
</gene>
<sequence>MQPELSHLSLPCSNNLDSSLDEVGVYVLGMDGDLSNYDFSPFTTTDVSSDVFLKPHFPTMFSDEFMNFNVHIDELQVSLPAVDFSVNLEEFNHILSEDMEINNQLSLNHLAMAYGEATDKEQTLLAEIFPPGRIAHFRANSAIFEAMPHDVETIHIVDFDIGEGIQWSSMIEAIGQQEKQGLPFQQKALRVTSIKWREEIVVVLPHDGGSSRQEDLEARTIMECPFVAPYVSSPTWVQKWEEIKGGCENQSRLGLEGWSVSQERLMEAQELVREWESLYEVSIKEPPQKSSSPLSPLKMMQPELSQISLPCFNSFDFDTSLDEVGIYGLGMDADLSNNVFSPPFTATEDSFDVFPIPHFPAMSSDELLNFPVHFDELQVAFSTDDFSLNLEEFERISSDEIEDMRECLESEGSFSLPQISIEGEDEFWSLSPSVKSSDMSLDVSLIKPSLILPTEDMEIDNQQSLNHLAQAYRDAMEMEHTELAEVIMRRVGEKANPIGEIVERLLYYLFLPSDKQADYLEQESARNFDAAFKAVYQIFPYGRFAHFRANSAIIEAMPHDAETIHIVDFDIVEGVQWSTIIEAIGQQQQQSPAFQQKALRFTSIKWREENCDRAPSRWRFEDTKRRLFDHARSFGLKVKVEEMELQDLVAETKKMKKRGGRREWYAFNCMVGLPHMGRGRSRRHVMEFLRVAKELIANSAYGSTSNRGIIILGDGDAYEKLKNCSGFGSFFDGCLVHYQTLLESMQWSFPIQLAEGRTTMECLFVAPYISSPAWTQKWEETKEVCKLQSGFGLEGWRVNHESLMEAQELVREGESLYGVRIEGDSKNEMVLEWRGTPLVSVSTWR</sequence>
<reference evidence="4 5" key="1">
    <citation type="journal article" date="2024" name="Plant J.">
        <title>Genome sequences and population genomics reveal climatic adaptation and genomic divergence between two closely related sweetgum species.</title>
        <authorList>
            <person name="Xu W.Q."/>
            <person name="Ren C.Q."/>
            <person name="Zhang X.Y."/>
            <person name="Comes H.P."/>
            <person name="Liu X.H."/>
            <person name="Li Y.G."/>
            <person name="Kettle C.J."/>
            <person name="Jalonen R."/>
            <person name="Gaisberger H."/>
            <person name="Ma Y.Z."/>
            <person name="Qiu Y.X."/>
        </authorList>
    </citation>
    <scope>NUCLEOTIDE SEQUENCE [LARGE SCALE GENOMIC DNA]</scope>
    <source>
        <strain evidence="4">Hangzhou</strain>
    </source>
</reference>
<feature type="short sequence motif" description="VHIID" evidence="3">
    <location>
        <begin position="564"/>
        <end position="568"/>
    </location>
</feature>
<dbReference type="AlphaFoldDB" id="A0AAP0S2V3"/>
<keyword evidence="1" id="KW-0805">Transcription regulation</keyword>
<comment type="caution">
    <text evidence="3">Lacks conserved residue(s) required for the propagation of feature annotation.</text>
</comment>
<comment type="similarity">
    <text evidence="3">Belongs to the GRAS family.</text>
</comment>
<evidence type="ECO:0008006" key="6">
    <source>
        <dbReference type="Google" id="ProtNLM"/>
    </source>
</evidence>
<keyword evidence="5" id="KW-1185">Reference proteome</keyword>